<name>A0A7N2R551_QUELO</name>
<dbReference type="EMBL" id="LRBV02000005">
    <property type="status" value="NOT_ANNOTATED_CDS"/>
    <property type="molecule type" value="Genomic_DNA"/>
</dbReference>
<dbReference type="PANTHER" id="PTHR36050">
    <property type="entry name" value="O-FUCOSYLTRANSFERASE 30"/>
    <property type="match status" value="1"/>
</dbReference>
<organism evidence="2 3">
    <name type="scientific">Quercus lobata</name>
    <name type="common">Valley oak</name>
    <dbReference type="NCBI Taxonomy" id="97700"/>
    <lineage>
        <taxon>Eukaryota</taxon>
        <taxon>Viridiplantae</taxon>
        <taxon>Streptophyta</taxon>
        <taxon>Embryophyta</taxon>
        <taxon>Tracheophyta</taxon>
        <taxon>Spermatophyta</taxon>
        <taxon>Magnoliopsida</taxon>
        <taxon>eudicotyledons</taxon>
        <taxon>Gunneridae</taxon>
        <taxon>Pentapetalae</taxon>
        <taxon>rosids</taxon>
        <taxon>fabids</taxon>
        <taxon>Fagales</taxon>
        <taxon>Fagaceae</taxon>
        <taxon>Quercus</taxon>
    </lineage>
</organism>
<dbReference type="Gramene" id="QL05p056241:mrna">
    <property type="protein sequence ID" value="QL05p056241:mrna"/>
    <property type="gene ID" value="QL05p056241"/>
</dbReference>
<dbReference type="PANTHER" id="PTHR36050:SF1">
    <property type="entry name" value="O-FUCOSYLTRANSFERASE 30"/>
    <property type="match status" value="1"/>
</dbReference>
<evidence type="ECO:0000313" key="3">
    <source>
        <dbReference type="Proteomes" id="UP000594261"/>
    </source>
</evidence>
<dbReference type="EnsemblPlants" id="QL05p056241:mrna">
    <property type="protein sequence ID" value="QL05p056241:mrna"/>
    <property type="gene ID" value="QL05p056241"/>
</dbReference>
<evidence type="ECO:0000313" key="2">
    <source>
        <dbReference type="EnsemblPlants" id="QL05p056241:mrna"/>
    </source>
</evidence>
<protein>
    <submittedName>
        <fullName evidence="2">Uncharacterized protein</fullName>
    </submittedName>
</protein>
<reference evidence="2 3" key="1">
    <citation type="journal article" date="2016" name="G3 (Bethesda)">
        <title>First Draft Assembly and Annotation of the Genome of a California Endemic Oak Quercus lobata Nee (Fagaceae).</title>
        <authorList>
            <person name="Sork V.L."/>
            <person name="Fitz-Gibbon S.T."/>
            <person name="Puiu D."/>
            <person name="Crepeau M."/>
            <person name="Gugger P.F."/>
            <person name="Sherman R."/>
            <person name="Stevens K."/>
            <person name="Langley C.H."/>
            <person name="Pellegrini M."/>
            <person name="Salzberg S.L."/>
        </authorList>
    </citation>
    <scope>NUCLEOTIDE SEQUENCE [LARGE SCALE GENOMIC DNA]</scope>
    <source>
        <strain evidence="2 3">cv. SW786</strain>
    </source>
</reference>
<dbReference type="Proteomes" id="UP000594261">
    <property type="component" value="Chromosome 5"/>
</dbReference>
<evidence type="ECO:0000256" key="1">
    <source>
        <dbReference type="SAM" id="MobiDB-lite"/>
    </source>
</evidence>
<feature type="region of interest" description="Disordered" evidence="1">
    <location>
        <begin position="375"/>
        <end position="397"/>
    </location>
</feature>
<accession>A0A7N2R551</accession>
<reference evidence="2" key="2">
    <citation type="submission" date="2021-01" db="UniProtKB">
        <authorList>
            <consortium name="EnsemblPlants"/>
        </authorList>
    </citation>
    <scope>IDENTIFICATION</scope>
</reference>
<dbReference type="InParanoid" id="A0A7N2R551"/>
<dbReference type="AlphaFoldDB" id="A0A7N2R551"/>
<proteinExistence type="predicted"/>
<feature type="compositionally biased region" description="Low complexity" evidence="1">
    <location>
        <begin position="378"/>
        <end position="397"/>
    </location>
</feature>
<sequence>MAAILNLTLDCSSGSRSPRCCSRKLPQVSSSMFEKLEFGYVSMADIIDISSLVSSSVIQTIDFRVFASLWCGVKDFDCFNESNEQSSLFDSLKQSGSLLSGLNGNVDKCVHAVGEDCRTTVWTYQIGEKDGVLDSFQPDEQLKKKKKISYVRRRRDVYQTLGPSSAAESATLLAFGSLFTSPYRGSELYIDIHEAPRDQRIQSLIKKIEFLHFLPEILSAGKEFADKNINAHFLCAQLRLECRAYEKIWHMCKPKSDCIVTSGLAQKTVKEEISSCQDSTPLRLQFIEGAPWTEDKHRMFLLGLQKLGKGYNTPEATKEEETHEVLKPTAVHSKSPINVDELVGMSKLSLGESIGHAGPSSLSLKLLEGSSRQSAFHANPASGSSNINSSSSPIHAV</sequence>
<keyword evidence="3" id="KW-1185">Reference proteome</keyword>